<evidence type="ECO:0000256" key="5">
    <source>
        <dbReference type="ARBA" id="ARBA00022958"/>
    </source>
</evidence>
<reference evidence="9 10" key="1">
    <citation type="journal article" date="2015" name="G3 (Bethesda)">
        <title>Insights into Ongoing Evolution of the Hexachlorocyclohexane Catabolic Pathway from Comparative Genomics of Ten Sphingomonadaceae Strains.</title>
        <authorList>
            <person name="Pearce S.L."/>
            <person name="Oakeshott J.G."/>
            <person name="Pandey G."/>
        </authorList>
    </citation>
    <scope>NUCLEOTIDE SEQUENCE [LARGE SCALE GENOMIC DNA]</scope>
    <source>
        <strain evidence="9 10">LL02</strain>
    </source>
</reference>
<dbReference type="PATRIC" id="fig|1114963.3.peg.522"/>
<dbReference type="Proteomes" id="UP000052268">
    <property type="component" value="Unassembled WGS sequence"/>
</dbReference>
<dbReference type="Gene3D" id="3.30.1330.100">
    <property type="entry name" value="CofE-like"/>
    <property type="match status" value="1"/>
</dbReference>
<keyword evidence="4" id="KW-0460">Magnesium</keyword>
<accession>A0A0J8AY89</accession>
<dbReference type="SUPFAM" id="SSF144010">
    <property type="entry name" value="CofE-like"/>
    <property type="match status" value="1"/>
</dbReference>
<dbReference type="Gene3D" id="3.90.1660.10">
    <property type="entry name" value="CofE-like domain"/>
    <property type="match status" value="1"/>
</dbReference>
<dbReference type="PANTHER" id="PTHR47917:SF1">
    <property type="entry name" value="COENZYME F420:L-GLUTAMATE LIGASE"/>
    <property type="match status" value="1"/>
</dbReference>
<dbReference type="GO" id="GO:0005525">
    <property type="term" value="F:GTP binding"/>
    <property type="evidence" value="ECO:0007669"/>
    <property type="project" value="UniProtKB-KW"/>
</dbReference>
<evidence type="ECO:0000256" key="3">
    <source>
        <dbReference type="ARBA" id="ARBA00022741"/>
    </source>
</evidence>
<keyword evidence="3" id="KW-0547">Nucleotide-binding</keyword>
<organism evidence="9 10">
    <name type="scientific">Novosphingobium barchaimii LL02</name>
    <dbReference type="NCBI Taxonomy" id="1114963"/>
    <lineage>
        <taxon>Bacteria</taxon>
        <taxon>Pseudomonadati</taxon>
        <taxon>Pseudomonadota</taxon>
        <taxon>Alphaproteobacteria</taxon>
        <taxon>Sphingomonadales</taxon>
        <taxon>Sphingomonadaceae</taxon>
        <taxon>Novosphingobium</taxon>
    </lineage>
</organism>
<dbReference type="RefSeq" id="WP_082699571.1">
    <property type="nucleotide sequence ID" value="NZ_KQ130452.1"/>
</dbReference>
<sequence>MNTAIPELTVRPLAGLPMFAAGQSIAQAICSALSASGDGLRSGDICVIAQKIVSKSEGRTVNLAALALGSAARDLAARTGREAAMAQAILDESAEIMRPHPAAIIARHKTGHVLANAGIDASNVEGGDAGTVLLWPVDPDASARAIRCELQEATGVQVAVVIADSMGRAWRIGTVGTAIGCAGLTVLEDRRGRAVDLYGRALQATVIAVADSVAAMAALAMGEGDEGTPVALVRGAARWTCEEDGPGAASGLRPIEQDMFR</sequence>
<keyword evidence="1 9" id="KW-0436">Ligase</keyword>
<dbReference type="InterPro" id="IPR008225">
    <property type="entry name" value="F420-0_g-glutamyl_ligase"/>
</dbReference>
<keyword evidence="10" id="KW-1185">Reference proteome</keyword>
<name>A0A0J8AY89_9SPHN</name>
<dbReference type="GO" id="GO:0052618">
    <property type="term" value="F:coenzyme F420-0:L-glutamate ligase activity"/>
    <property type="evidence" value="ECO:0007669"/>
    <property type="project" value="TreeGrafter"/>
</dbReference>
<keyword evidence="7" id="KW-0464">Manganese</keyword>
<dbReference type="EMBL" id="JACU01000002">
    <property type="protein sequence ID" value="KMS59175.1"/>
    <property type="molecule type" value="Genomic_DNA"/>
</dbReference>
<keyword evidence="6" id="KW-0342">GTP-binding</keyword>
<protein>
    <submittedName>
        <fullName evidence="9">F420-0:gamma-glutamyl ligase</fullName>
    </submittedName>
</protein>
<evidence type="ECO:0000259" key="8">
    <source>
        <dbReference type="Pfam" id="PF01996"/>
    </source>
</evidence>
<dbReference type="Pfam" id="PF01996">
    <property type="entry name" value="F420_ligase"/>
    <property type="match status" value="1"/>
</dbReference>
<evidence type="ECO:0000256" key="2">
    <source>
        <dbReference type="ARBA" id="ARBA00022723"/>
    </source>
</evidence>
<dbReference type="NCBIfam" id="TIGR01916">
    <property type="entry name" value="F420_cofE"/>
    <property type="match status" value="1"/>
</dbReference>
<evidence type="ECO:0000256" key="7">
    <source>
        <dbReference type="ARBA" id="ARBA00023211"/>
    </source>
</evidence>
<comment type="caution">
    <text evidence="9">The sequence shown here is derived from an EMBL/GenBank/DDBJ whole genome shotgun (WGS) entry which is preliminary data.</text>
</comment>
<dbReference type="PANTHER" id="PTHR47917">
    <property type="match status" value="1"/>
</dbReference>
<dbReference type="GO" id="GO:0046872">
    <property type="term" value="F:metal ion binding"/>
    <property type="evidence" value="ECO:0007669"/>
    <property type="project" value="UniProtKB-KW"/>
</dbReference>
<dbReference type="AlphaFoldDB" id="A0A0J8AY89"/>
<evidence type="ECO:0000313" key="9">
    <source>
        <dbReference type="EMBL" id="KMS59175.1"/>
    </source>
</evidence>
<dbReference type="InterPro" id="IPR002847">
    <property type="entry name" value="F420-0_gamma-glut_ligase-dom"/>
</dbReference>
<evidence type="ECO:0000256" key="4">
    <source>
        <dbReference type="ARBA" id="ARBA00022842"/>
    </source>
</evidence>
<evidence type="ECO:0000256" key="1">
    <source>
        <dbReference type="ARBA" id="ARBA00022598"/>
    </source>
</evidence>
<keyword evidence="2" id="KW-0479">Metal-binding</keyword>
<keyword evidence="5" id="KW-0630">Potassium</keyword>
<proteinExistence type="predicted"/>
<dbReference type="OrthoDB" id="9788295at2"/>
<evidence type="ECO:0000313" key="10">
    <source>
        <dbReference type="Proteomes" id="UP000052268"/>
    </source>
</evidence>
<evidence type="ECO:0000256" key="6">
    <source>
        <dbReference type="ARBA" id="ARBA00023134"/>
    </source>
</evidence>
<gene>
    <name evidence="9" type="ORF">V474_08110</name>
</gene>
<feature type="domain" description="Coenzyme F420:L-glutamate ligase-like" evidence="8">
    <location>
        <begin position="16"/>
        <end position="235"/>
    </location>
</feature>